<dbReference type="InterPro" id="IPR002994">
    <property type="entry name" value="Surf1/Shy1"/>
</dbReference>
<dbReference type="CDD" id="cd06662">
    <property type="entry name" value="SURF1"/>
    <property type="match status" value="1"/>
</dbReference>
<reference evidence="8" key="1">
    <citation type="submission" date="2016-10" db="EMBL/GenBank/DDBJ databases">
        <authorList>
            <person name="Varghese N."/>
            <person name="Submissions S."/>
        </authorList>
    </citation>
    <scope>NUCLEOTIDE SEQUENCE [LARGE SCALE GENOMIC DNA]</scope>
    <source>
        <strain evidence="8">CGMCC 1.6775</strain>
    </source>
</reference>
<evidence type="ECO:0000256" key="3">
    <source>
        <dbReference type="ARBA" id="ARBA00022692"/>
    </source>
</evidence>
<comment type="caution">
    <text evidence="6">Lacks conserved residue(s) required for the propagation of feature annotation.</text>
</comment>
<gene>
    <name evidence="7" type="ORF">SAMN04487961_0647</name>
</gene>
<dbReference type="PANTHER" id="PTHR23427:SF2">
    <property type="entry name" value="SURFEIT LOCUS PROTEIN 1"/>
    <property type="match status" value="1"/>
</dbReference>
<protein>
    <recommendedName>
        <fullName evidence="6">SURF1-like protein</fullName>
    </recommendedName>
</protein>
<accession>A0A1I4RRK5</accession>
<dbReference type="EMBL" id="FOUR01000001">
    <property type="protein sequence ID" value="SFM54623.1"/>
    <property type="molecule type" value="Genomic_DNA"/>
</dbReference>
<evidence type="ECO:0000256" key="1">
    <source>
        <dbReference type="ARBA" id="ARBA00004370"/>
    </source>
</evidence>
<proteinExistence type="inferred from homology"/>
<name>A0A1I4RRK5_9GAMM</name>
<evidence type="ECO:0000313" key="7">
    <source>
        <dbReference type="EMBL" id="SFM54623.1"/>
    </source>
</evidence>
<dbReference type="GO" id="GO:0005886">
    <property type="term" value="C:plasma membrane"/>
    <property type="evidence" value="ECO:0007669"/>
    <property type="project" value="UniProtKB-SubCell"/>
</dbReference>
<evidence type="ECO:0000256" key="6">
    <source>
        <dbReference type="RuleBase" id="RU363076"/>
    </source>
</evidence>
<dbReference type="PANTHER" id="PTHR23427">
    <property type="entry name" value="SURFEIT LOCUS PROTEIN"/>
    <property type="match status" value="1"/>
</dbReference>
<keyword evidence="6" id="KW-1003">Cell membrane</keyword>
<dbReference type="PROSITE" id="PS50895">
    <property type="entry name" value="SURF1"/>
    <property type="match status" value="1"/>
</dbReference>
<sequence>MLFSGFFLPVLLGLGIWQLDRAGQKQAMLESWQQQAENLPWQQLIEGEVRSGKPVRVTGMYGDHSWLLDNRTRDGVPGYEVITDFYPLEGPPVLVNRGWIQAPRSRERLPGIDTPEGLFTLSGRLADYPVPPVLADQGQEEQGWPRRVQRLPREGVTNEVEGLPALIIRLDSGQQPGAFRADWAPDLMGPGTHYGYAAQWFALAVALTILTVVASYRKTGANNDNDNG</sequence>
<dbReference type="Pfam" id="PF02104">
    <property type="entry name" value="SURF1"/>
    <property type="match status" value="1"/>
</dbReference>
<evidence type="ECO:0000256" key="2">
    <source>
        <dbReference type="ARBA" id="ARBA00007165"/>
    </source>
</evidence>
<dbReference type="InterPro" id="IPR045214">
    <property type="entry name" value="Surf1/Surf4"/>
</dbReference>
<dbReference type="AlphaFoldDB" id="A0A1I4RRK5"/>
<evidence type="ECO:0000313" key="8">
    <source>
        <dbReference type="Proteomes" id="UP000199339"/>
    </source>
</evidence>
<keyword evidence="4 6" id="KW-1133">Transmembrane helix</keyword>
<comment type="subcellular location">
    <subcellularLocation>
        <location evidence="6">Cell membrane</location>
        <topology evidence="6">Multi-pass membrane protein</topology>
    </subcellularLocation>
    <subcellularLocation>
        <location evidence="1">Membrane</location>
    </subcellularLocation>
</comment>
<keyword evidence="5 6" id="KW-0472">Membrane</keyword>
<keyword evidence="3 6" id="KW-0812">Transmembrane</keyword>
<comment type="similarity">
    <text evidence="2 6">Belongs to the SURF1 family.</text>
</comment>
<dbReference type="Proteomes" id="UP000199339">
    <property type="component" value="Unassembled WGS sequence"/>
</dbReference>
<feature type="transmembrane region" description="Helical" evidence="6">
    <location>
        <begin position="197"/>
        <end position="216"/>
    </location>
</feature>
<keyword evidence="8" id="KW-1185">Reference proteome</keyword>
<organism evidence="7 8">
    <name type="scientific">Marinobacter pelagius</name>
    <dbReference type="NCBI Taxonomy" id="379482"/>
    <lineage>
        <taxon>Bacteria</taxon>
        <taxon>Pseudomonadati</taxon>
        <taxon>Pseudomonadota</taxon>
        <taxon>Gammaproteobacteria</taxon>
        <taxon>Pseudomonadales</taxon>
        <taxon>Marinobacteraceae</taxon>
        <taxon>Marinobacter</taxon>
    </lineage>
</organism>
<evidence type="ECO:0000256" key="4">
    <source>
        <dbReference type="ARBA" id="ARBA00022989"/>
    </source>
</evidence>
<evidence type="ECO:0000256" key="5">
    <source>
        <dbReference type="ARBA" id="ARBA00023136"/>
    </source>
</evidence>